<sequence length="105" mass="11217">MNDHQTPNPDLDAVRAVGAASVALHIIDNGGADPHLVLAKARTALIDGFNGRPRVSLQTCPAGQHEPWWAAGENLACPWCRIYALEETVASLQVPAGQLLRRDAS</sequence>
<dbReference type="RefSeq" id="WP_197012492.1">
    <property type="nucleotide sequence ID" value="NZ_BAABES010000010.1"/>
</dbReference>
<name>A0A931GK60_9ACTN</name>
<protein>
    <submittedName>
        <fullName evidence="1">Uncharacterized protein</fullName>
    </submittedName>
</protein>
<proteinExistence type="predicted"/>
<gene>
    <name evidence="1" type="ORF">IW256_004070</name>
</gene>
<keyword evidence="2" id="KW-1185">Reference proteome</keyword>
<organism evidence="1 2">
    <name type="scientific">Actinomadura viridis</name>
    <dbReference type="NCBI Taxonomy" id="58110"/>
    <lineage>
        <taxon>Bacteria</taxon>
        <taxon>Bacillati</taxon>
        <taxon>Actinomycetota</taxon>
        <taxon>Actinomycetes</taxon>
        <taxon>Streptosporangiales</taxon>
        <taxon>Thermomonosporaceae</taxon>
        <taxon>Actinomadura</taxon>
    </lineage>
</organism>
<evidence type="ECO:0000313" key="2">
    <source>
        <dbReference type="Proteomes" id="UP000614047"/>
    </source>
</evidence>
<comment type="caution">
    <text evidence="1">The sequence shown here is derived from an EMBL/GenBank/DDBJ whole genome shotgun (WGS) entry which is preliminary data.</text>
</comment>
<dbReference type="AlphaFoldDB" id="A0A931GK60"/>
<dbReference type="Proteomes" id="UP000614047">
    <property type="component" value="Unassembled WGS sequence"/>
</dbReference>
<reference evidence="1" key="1">
    <citation type="submission" date="2020-11" db="EMBL/GenBank/DDBJ databases">
        <title>Sequencing the genomes of 1000 actinobacteria strains.</title>
        <authorList>
            <person name="Klenk H.-P."/>
        </authorList>
    </citation>
    <scope>NUCLEOTIDE SEQUENCE</scope>
    <source>
        <strain evidence="1">DSM 43175</strain>
    </source>
</reference>
<accession>A0A931GK60</accession>
<dbReference type="EMBL" id="JADOUA010000001">
    <property type="protein sequence ID" value="MBG6089957.1"/>
    <property type="molecule type" value="Genomic_DNA"/>
</dbReference>
<evidence type="ECO:0000313" key="1">
    <source>
        <dbReference type="EMBL" id="MBG6089957.1"/>
    </source>
</evidence>